<evidence type="ECO:0000256" key="2">
    <source>
        <dbReference type="ARBA" id="ARBA00022771"/>
    </source>
</evidence>
<evidence type="ECO:0000259" key="6">
    <source>
        <dbReference type="PROSITE" id="PS50135"/>
    </source>
</evidence>
<dbReference type="InterPro" id="IPR002048">
    <property type="entry name" value="EF_hand_dom"/>
</dbReference>
<dbReference type="InterPro" id="IPR043145">
    <property type="entry name" value="Znf_ZZ_sf"/>
</dbReference>
<dbReference type="PANTHER" id="PTHR22772">
    <property type="entry name" value="NOVEL ZZ TYPE ZINC FINGER DOMAIN CONTAINING PROTEIN"/>
    <property type="match status" value="1"/>
</dbReference>
<evidence type="ECO:0000256" key="1">
    <source>
        <dbReference type="ARBA" id="ARBA00022723"/>
    </source>
</evidence>
<dbReference type="CDD" id="cd08667">
    <property type="entry name" value="APC10-ZZEF1"/>
    <property type="match status" value="1"/>
</dbReference>
<dbReference type="InterPro" id="IPR000433">
    <property type="entry name" value="Znf_ZZ"/>
</dbReference>
<protein>
    <submittedName>
        <fullName evidence="9">Zinc finger ZZ-type and EF-hand domain containing 1</fullName>
    </submittedName>
</protein>
<dbReference type="Gene3D" id="2.60.120.260">
    <property type="entry name" value="Galactose-binding domain-like"/>
    <property type="match status" value="1"/>
</dbReference>
<dbReference type="PROSITE" id="PS51284">
    <property type="entry name" value="DOC"/>
    <property type="match status" value="1"/>
</dbReference>
<dbReference type="InterPro" id="IPR008979">
    <property type="entry name" value="Galactose-bd-like_sf"/>
</dbReference>
<dbReference type="InterPro" id="IPR040099">
    <property type="entry name" value="ZZEF1"/>
</dbReference>
<dbReference type="Pfam" id="PF00569">
    <property type="entry name" value="ZZ"/>
    <property type="match status" value="2"/>
</dbReference>
<feature type="compositionally biased region" description="Pro residues" evidence="5">
    <location>
        <begin position="36"/>
        <end position="45"/>
    </location>
</feature>
<dbReference type="GO" id="GO:0005509">
    <property type="term" value="F:calcium ion binding"/>
    <property type="evidence" value="ECO:0007669"/>
    <property type="project" value="InterPro"/>
</dbReference>
<dbReference type="PROSITE" id="PS50135">
    <property type="entry name" value="ZF_ZZ_2"/>
    <property type="match status" value="2"/>
</dbReference>
<dbReference type="GO" id="GO:0008270">
    <property type="term" value="F:zinc ion binding"/>
    <property type="evidence" value="ECO:0007669"/>
    <property type="project" value="UniProtKB-KW"/>
</dbReference>
<dbReference type="Gene3D" id="1.10.238.10">
    <property type="entry name" value="EF-hand"/>
    <property type="match status" value="1"/>
</dbReference>
<dbReference type="CDD" id="cd02343">
    <property type="entry name" value="ZZ_EF"/>
    <property type="match status" value="1"/>
</dbReference>
<evidence type="ECO:0000313" key="10">
    <source>
        <dbReference type="Proteomes" id="UP000694387"/>
    </source>
</evidence>
<feature type="compositionally biased region" description="Basic and acidic residues" evidence="5">
    <location>
        <begin position="2130"/>
        <end position="2139"/>
    </location>
</feature>
<dbReference type="SUPFAM" id="SSF49785">
    <property type="entry name" value="Galactose-binding domain-like"/>
    <property type="match status" value="1"/>
</dbReference>
<keyword evidence="10" id="KW-1185">Reference proteome</keyword>
<reference evidence="9" key="3">
    <citation type="submission" date="2025-09" db="UniProtKB">
        <authorList>
            <consortium name="Ensembl"/>
        </authorList>
    </citation>
    <scope>IDENTIFICATION</scope>
</reference>
<dbReference type="SUPFAM" id="SSF47473">
    <property type="entry name" value="EF-hand"/>
    <property type="match status" value="1"/>
</dbReference>
<feature type="region of interest" description="Disordered" evidence="5">
    <location>
        <begin position="2490"/>
        <end position="2522"/>
    </location>
</feature>
<dbReference type="InterPro" id="IPR047052">
    <property type="entry name" value="ZZEF1_APC10"/>
</dbReference>
<dbReference type="SMART" id="SM00291">
    <property type="entry name" value="ZnF_ZZ"/>
    <property type="match status" value="2"/>
</dbReference>
<evidence type="ECO:0000256" key="5">
    <source>
        <dbReference type="SAM" id="MobiDB-lite"/>
    </source>
</evidence>
<dbReference type="InterPro" id="IPR011992">
    <property type="entry name" value="EF-hand-dom_pair"/>
</dbReference>
<dbReference type="GO" id="GO:0042393">
    <property type="term" value="F:histone binding"/>
    <property type="evidence" value="ECO:0007669"/>
    <property type="project" value="Ensembl"/>
</dbReference>
<dbReference type="Pfam" id="PF03256">
    <property type="entry name" value="ANAPC10"/>
    <property type="match status" value="1"/>
</dbReference>
<dbReference type="Ensembl" id="ENSEAST00005021802.2">
    <property type="protein sequence ID" value="ENSEASP00005020076.2"/>
    <property type="gene ID" value="ENSEASG00005013552.2"/>
</dbReference>
<feature type="compositionally biased region" description="Low complexity" evidence="5">
    <location>
        <begin position="1505"/>
        <end position="1530"/>
    </location>
</feature>
<evidence type="ECO:0000256" key="4">
    <source>
        <dbReference type="PROSITE-ProRule" id="PRU00228"/>
    </source>
</evidence>
<evidence type="ECO:0000313" key="9">
    <source>
        <dbReference type="Ensembl" id="ENSEASP00005020076.2"/>
    </source>
</evidence>
<evidence type="ECO:0000256" key="3">
    <source>
        <dbReference type="ARBA" id="ARBA00022833"/>
    </source>
</evidence>
<accession>A0A8C4M2K2</accession>
<organism evidence="9 10">
    <name type="scientific">Equus asinus</name>
    <name type="common">Donkey</name>
    <name type="synonym">Equus africanus asinus</name>
    <dbReference type="NCBI Taxonomy" id="9793"/>
    <lineage>
        <taxon>Eukaryota</taxon>
        <taxon>Metazoa</taxon>
        <taxon>Chordata</taxon>
        <taxon>Craniata</taxon>
        <taxon>Vertebrata</taxon>
        <taxon>Euteleostomi</taxon>
        <taxon>Mammalia</taxon>
        <taxon>Eutheria</taxon>
        <taxon>Laurasiatheria</taxon>
        <taxon>Perissodactyla</taxon>
        <taxon>Equidae</taxon>
        <taxon>Equus</taxon>
    </lineage>
</organism>
<dbReference type="GeneTree" id="ENSGT00940000155045"/>
<dbReference type="SUPFAM" id="SSF57850">
    <property type="entry name" value="RING/U-box"/>
    <property type="match status" value="2"/>
</dbReference>
<reference evidence="9" key="2">
    <citation type="submission" date="2025-08" db="UniProtKB">
        <authorList>
            <consortium name="Ensembl"/>
        </authorList>
    </citation>
    <scope>IDENTIFICATION</scope>
</reference>
<dbReference type="KEGG" id="eai:106825689"/>
<keyword evidence="3" id="KW-0862">Zinc</keyword>
<evidence type="ECO:0000259" key="7">
    <source>
        <dbReference type="PROSITE" id="PS50222"/>
    </source>
</evidence>
<dbReference type="InterPro" id="IPR004939">
    <property type="entry name" value="APC_su10/DOC_dom"/>
</dbReference>
<feature type="domain" description="EF-hand" evidence="7">
    <location>
        <begin position="111"/>
        <end position="146"/>
    </location>
</feature>
<dbReference type="RefSeq" id="XP_014688108.2">
    <property type="nucleotide sequence ID" value="XM_014832622.3"/>
</dbReference>
<dbReference type="PROSITE" id="PS50222">
    <property type="entry name" value="EF_HAND_2"/>
    <property type="match status" value="1"/>
</dbReference>
<dbReference type="PANTHER" id="PTHR22772:SF4">
    <property type="entry name" value="ZINC FINGER ZZ-TYPE AND EF-HAND DOMAIN-CONTAINING PROTEIN 1"/>
    <property type="match status" value="1"/>
</dbReference>
<feature type="region of interest" description="Disordered" evidence="5">
    <location>
        <begin position="2104"/>
        <end position="2145"/>
    </location>
</feature>
<keyword evidence="1" id="KW-0479">Metal-binding</keyword>
<dbReference type="Gene3D" id="3.30.60.90">
    <property type="match status" value="2"/>
</dbReference>
<dbReference type="InterPro" id="IPR041986">
    <property type="entry name" value="ZZEF1_ZZ"/>
</dbReference>
<feature type="region of interest" description="Disordered" evidence="5">
    <location>
        <begin position="1"/>
        <end position="45"/>
    </location>
</feature>
<feature type="region of interest" description="Disordered" evidence="5">
    <location>
        <begin position="1456"/>
        <end position="1530"/>
    </location>
</feature>
<name>A0A8C4M2K2_EQUAS</name>
<dbReference type="Proteomes" id="UP000694387">
    <property type="component" value="Chromosome 13"/>
</dbReference>
<sequence>MGNASSHSSEDEAGAAGGEGWGPHQDWVADSGTIPGPGPAAPALPPAAALLEPARLREAAAALRPAPPFESLVSRHHGALLRWLEERLGRGEESVTLDQFRELLEARGAGCSGEQFEEAFAQFDAEGDGTVDAENMLEALKNSSGANLQGELSHIIRQLQACSLVPGFIDIFSESKEGLGVHSSMILRFLHRNRLPSAVVPYPMLDHCNNVCTMRASVLKESLDQLVLKEKESPGDLTRSPEMDKLKSVAKCYAYIETSSNSADIDKMTNGETSSYWQSDGSARSHWIRLKMKPDVVLRHLSIAVAAADQSYMPQQVTVAVGRTAGDLQEIRDVHIPSNVTGYVTLLENANVSQLYVQINIKRCLSDGCDTRIHGLRAVGFQRVKKPGVSVSDASAIWYWSLLTSLVTASMETNPAFVQTVLHNTQKALQHMPPLSLSPGSTDFSTFLSPNVLEEVDSFLIRITSCCSTPEVELTLLAFALARGSVAKVLSSLCTVTDHLDTHYDASSLISSMASVRQNLLLKYGKPLQLTLQACDVKGKEEKSGPENLLVEPWTRDGFLTETGKTRASTIFSTGTESAFQVTKIRIMVRRGGIGAQCGLVFAYNSSSDKFHAEEHFKRFEKYDKWKLQEFRQFVKSRIGCSPDDLGEDDPIGWFELEEEWDEAEFKLQQCRVAKYLMVKFLCTRQESAERLGVQGLSVSGYLRPARTEAEQSVVCARCRKDTEERVCGATLLLRTLQFIQQLAHDLVQQKESGLKYKSFLDFAGLDLQIFWNFYSKLKQNSREECICAQTLLLQLLQSCFSVLQRDAPAASEDAQARRPSPGGVEAAKELYTHLCGVVDRVDGDSVPMEILKQEVRNTLLNGAAIFFPDRQTRRNHLFTMMRNVTEQDHRQSLQLTFRSLCTYFSDKDPGGLLLLPEKGDLADLHISEVLAVMSTLLSVAARECELLMLDGAQGEVHSVLFSLFWSVQGSLLSWCYLQLKSTDSGAKDLAVDLLEKYVGQFLTSMRVILESLLSQYSGKTVVEKLCNSVFSMAARQLVIFLLDFCTLDISHCTLLREFSTLTELLKKLCSDPEGGLDKLDVETWQQEQPVVLHTWTKESAHNYENNCHEVSVFVSPGATYFEVEFDERCETEKRYDYLEFTDARGGKTRYDTKVGTDKWPKKVTFKAGPRLQFLFHSDSSNNEWGYKFTVTAYGLPDVAVSWGLDLQLLVSRLMGRLASQCMALKSVHQLGSNMAVPQAKMALVLNSPLWKPVFRHQICPELGLEASWPTHPHQDSKEIKNVRDDPCHHFLLHFAQSDPAQNFCGPYSELFKGFIQACRKQAPKTDIVAGSTIDQAVNATFAALVYRTPDLYEKLQKYVHSGGKTALSEEFAQVYSLADGIRIWMLEMKQKSLMSLGNEAEEKLGSEAAEANPESLAKECIQKSLLLLKFLPMGVSSKESCDKLVTLDETDHLQPLDKRQRTSSVVEEHFQASASPTEAVTPAAGDRSPGLDVHPKLPPSSGPLAAEVSSATAEEPSSPSTPTRRPPFTRGRLRLLSFRSMEEARPVPTVKEKYPVLKDVMDFIKDQSLSHESVVKVLSLRKAQARSILEVLRIIQYCAESLGQPHCFHPPYILFLLELLTCQKEFTNYFGHLEACGADLHKEIRDTYYQFVLFLVKAIKGFSSINDRSLLPALSCVQTALLHLLDMGWEPSDLAFFVDIQLPDLLMKMSQENISVHDSVISQWSEEDELADAKQNSEWMDECQDGMFEAWYEKIAQEDPEKQRKMHMFIARYCDLLNVDISCDGCDEIAPWHRYRCLQCSDMDLCKTCFLGGVKPEGHGDDHEMVNMEFTCDHCQGLIIGRRMNCNVCDDFDLCYGCYAAKKYSYGHLPTHSITAHPMVTIRISDRQRLIQPYIHNYAWLLFAALALYSAHLASAEDVDGEKLDPQARSSATILRSQCMQLVGDCLMKAHQGKGLKALALLGVLPDGGSTPENQALSVTVPTGTSEEQLEKKAVEVAEEPSDTDRFVHCNVNNSLDWAESQAELREPVTQESRAERLRAQTLDPGCLGSHPCSVRPWACYYSLFTSVFSSGKRDVHKAVVPLDFKQRSKADEGVLLMKDPSCQTQISDSPADASTPTGLPDAENSEASSEKPVEEKAVTPSPEQVFAECSQKRILGLLAAMLPPLKSGPTVPLIDLEHVLPLMFQVVISNAGHLNETYHLTLGLLGQLIIRLSPAEVDAAVIKVLSAKHNLFAAGDSSIMPDGWKTTHLLFSLGAVCLDSRVGLDWACSMAEILRSLNGAPLWRDVIATFTDHCIKQLPFQLKHTNIFTLLVLVGFPQVLCVGTRCVYMDNANEPHNVIILKHFTEKNRAVVVDVKTRKRKTVKDYQLVQKGGGQECGSSQTQLSQYSQHFAFIASHLLQTSMDSHCSEAVEATWVLSLALKGLYKTLKAHSFEETHATFLQTDLLKLLVKKCSKGTGFSKTWLLRDLEILSIMLYSSKKEISTLAEHGDLELDERGDQEEEVEQSVSSPSEPEQKKLDPLESLDEPTRICFLMAHDALNAPLHILRAIYELQMKRTDSFFLEVQKRFDGDELTTDERIRTLAQRWQPSRSLRMDEQSAKAVDTDMIILPCLSRPTRCDQATTESNPVTQKLISSTESELQQSYAKQRRSKSAALLHKELNCKSKRAVRDYLFRVNEATAVLYARHVLASLLAEWPGHVPVSEDILELSGPAHMTYILDMFMQLEEKHQWEKILQKVLQGCRENMLGTMALAACQFMEEPGMEVQVRESKHPYNNNTNFEDKVHIPGAIYLSIKFDSQCNTEEGCDELAMSSSSDFQQDRHNFSGSQQKWKDFELPGDTLYYRFTSDMSNTEWGYRFTVTAGHLGRFQTGFEILKQMLSEERVVPHLPLAKIWEWLVGVACRQTGHQRLKAIHLLLRMVRCCTHSDLCDLALLKPLWQLFTHMEYSLSEDVTQPVILLPLHRALTELFFVTENRAQELGLLQDYLLALTTDDHLLRCTAQALQNIAAISLAINYPNKATRLWNVEC</sequence>
<reference evidence="9 10" key="1">
    <citation type="journal article" date="2020" name="Nat. Commun.">
        <title>Donkey genomes provide new insights into domestication and selection for coat color.</title>
        <authorList>
            <person name="Wang"/>
            <person name="C."/>
            <person name="Li"/>
            <person name="H."/>
            <person name="Guo"/>
            <person name="Y."/>
            <person name="Huang"/>
            <person name="J."/>
            <person name="Sun"/>
            <person name="Y."/>
            <person name="Min"/>
            <person name="J."/>
            <person name="Wang"/>
            <person name="J."/>
            <person name="Fang"/>
            <person name="X."/>
            <person name="Zhao"/>
            <person name="Z."/>
            <person name="Wang"/>
            <person name="S."/>
            <person name="Zhang"/>
            <person name="Y."/>
            <person name="Liu"/>
            <person name="Q."/>
            <person name="Jiang"/>
            <person name="Q."/>
            <person name="Wang"/>
            <person name="X."/>
            <person name="Guo"/>
            <person name="Y."/>
            <person name="Yang"/>
            <person name="C."/>
            <person name="Wang"/>
            <person name="Y."/>
            <person name="Tian"/>
            <person name="F."/>
            <person name="Zhuang"/>
            <person name="G."/>
            <person name="Fan"/>
            <person name="Y."/>
            <person name="Gao"/>
            <person name="Q."/>
            <person name="Li"/>
            <person name="Y."/>
            <person name="Ju"/>
            <person name="Z."/>
            <person name="Li"/>
            <person name="J."/>
            <person name="Li"/>
            <person name="R."/>
            <person name="Hou"/>
            <person name="M."/>
            <person name="Yang"/>
            <person name="G."/>
            <person name="Liu"/>
            <person name="G."/>
            <person name="Liu"/>
            <person name="W."/>
            <person name="Guo"/>
            <person name="J."/>
            <person name="Pan"/>
            <person name="S."/>
            <person name="Fan"/>
            <person name="G."/>
            <person name="Zhang"/>
            <person name="W."/>
            <person name="Zhang"/>
            <person name="R."/>
            <person name="Yu"/>
            <person name="J."/>
            <person name="Zhang"/>
            <person name="X."/>
            <person name="Yin"/>
            <person name="Q."/>
            <person name="Ji"/>
            <person name="C."/>
            <person name="Jin"/>
            <person name="Y."/>
            <person name="Yue"/>
            <person name="G."/>
            <person name="Liu"/>
            <person name="M."/>
            <person name="Xu"/>
            <person name="J."/>
            <person name="Liu"/>
            <person name="S."/>
            <person name="Jordana"/>
            <person name="J."/>
            <person name="Noce"/>
            <person name="A."/>
            <person name="Amills"/>
            <person name="M."/>
            <person name="Wu"/>
            <person name="D.D."/>
            <person name="Li"/>
            <person name="S."/>
            <person name="Zhou"/>
            <person name="X. and Zhong"/>
            <person name="J."/>
        </authorList>
    </citation>
    <scope>NUCLEOTIDE SEQUENCE [LARGE SCALE GENOMIC DNA]</scope>
</reference>
<dbReference type="PROSITE" id="PS01357">
    <property type="entry name" value="ZF_ZZ_1"/>
    <property type="match status" value="1"/>
</dbReference>
<dbReference type="CDD" id="cd02249">
    <property type="entry name" value="ZZ"/>
    <property type="match status" value="1"/>
</dbReference>
<feature type="compositionally biased region" description="Basic and acidic residues" evidence="5">
    <location>
        <begin position="1456"/>
        <end position="1471"/>
    </location>
</feature>
<proteinExistence type="predicted"/>
<feature type="domain" description="DOC" evidence="8">
    <location>
        <begin position="226"/>
        <end position="405"/>
    </location>
</feature>
<feature type="domain" description="ZZ-type" evidence="6">
    <location>
        <begin position="1828"/>
        <end position="1883"/>
    </location>
</feature>
<dbReference type="CTD" id="23140"/>
<keyword evidence="2 4" id="KW-0863">Zinc-finger</keyword>
<feature type="domain" description="ZZ-type" evidence="6">
    <location>
        <begin position="1779"/>
        <end position="1834"/>
    </location>
</feature>
<feature type="compositionally biased region" description="Polar residues" evidence="5">
    <location>
        <begin position="2104"/>
        <end position="2119"/>
    </location>
</feature>
<dbReference type="SMART" id="SM00054">
    <property type="entry name" value="EFh"/>
    <property type="match status" value="1"/>
</dbReference>
<gene>
    <name evidence="9" type="primary">ZZEF1</name>
</gene>
<evidence type="ECO:0000259" key="8">
    <source>
        <dbReference type="PROSITE" id="PS51284"/>
    </source>
</evidence>
<dbReference type="GeneID" id="106825689"/>
<dbReference type="SMART" id="SM01337">
    <property type="entry name" value="APC10"/>
    <property type="match status" value="1"/>
</dbReference>